<keyword evidence="3" id="KW-1185">Reference proteome</keyword>
<dbReference type="OrthoDB" id="5917212at2759"/>
<feature type="compositionally biased region" description="Basic and acidic residues" evidence="1">
    <location>
        <begin position="372"/>
        <end position="384"/>
    </location>
</feature>
<feature type="region of interest" description="Disordered" evidence="1">
    <location>
        <begin position="14"/>
        <end position="45"/>
    </location>
</feature>
<feature type="region of interest" description="Disordered" evidence="1">
    <location>
        <begin position="626"/>
        <end position="645"/>
    </location>
</feature>
<feature type="compositionally biased region" description="Acidic residues" evidence="1">
    <location>
        <begin position="28"/>
        <end position="40"/>
    </location>
</feature>
<feature type="compositionally biased region" description="Polar residues" evidence="1">
    <location>
        <begin position="654"/>
        <end position="663"/>
    </location>
</feature>
<dbReference type="PANTHER" id="PTHR16156">
    <property type="entry name" value="AFTIPHILIN A-RELATED"/>
    <property type="match status" value="1"/>
</dbReference>
<dbReference type="RefSeq" id="XP_034065851.1">
    <property type="nucleotide sequence ID" value="XM_034209960.1"/>
</dbReference>
<protein>
    <submittedName>
        <fullName evidence="4 5">Aftiphilin-like isoform X1</fullName>
    </submittedName>
</protein>
<dbReference type="Pfam" id="PF15045">
    <property type="entry name" value="Clathrin_bdg"/>
    <property type="match status" value="1"/>
</dbReference>
<feature type="region of interest" description="Disordered" evidence="1">
    <location>
        <begin position="70"/>
        <end position="89"/>
    </location>
</feature>
<evidence type="ECO:0000313" key="4">
    <source>
        <dbReference type="RefSeq" id="XP_034065851.1"/>
    </source>
</evidence>
<feature type="compositionally biased region" description="Polar residues" evidence="1">
    <location>
        <begin position="70"/>
        <end position="84"/>
    </location>
</feature>
<proteinExistence type="predicted"/>
<gene>
    <name evidence="4 5" type="primary">LOC117542345</name>
</gene>
<organism evidence="3 4">
    <name type="scientific">Gymnodraco acuticeps</name>
    <name type="common">Antarctic dragonfish</name>
    <dbReference type="NCBI Taxonomy" id="8218"/>
    <lineage>
        <taxon>Eukaryota</taxon>
        <taxon>Metazoa</taxon>
        <taxon>Chordata</taxon>
        <taxon>Craniata</taxon>
        <taxon>Vertebrata</taxon>
        <taxon>Euteleostomi</taxon>
        <taxon>Actinopterygii</taxon>
        <taxon>Neopterygii</taxon>
        <taxon>Teleostei</taxon>
        <taxon>Neoteleostei</taxon>
        <taxon>Acanthomorphata</taxon>
        <taxon>Eupercaria</taxon>
        <taxon>Perciformes</taxon>
        <taxon>Notothenioidei</taxon>
        <taxon>Bathydraconidae</taxon>
        <taxon>Gymnodraco</taxon>
    </lineage>
</organism>
<accession>A0A6P8TNU9</accession>
<feature type="region of interest" description="Disordered" evidence="1">
    <location>
        <begin position="651"/>
        <end position="675"/>
    </location>
</feature>
<feature type="compositionally biased region" description="Polar residues" evidence="1">
    <location>
        <begin position="105"/>
        <end position="117"/>
    </location>
</feature>
<feature type="region of interest" description="Disordered" evidence="1">
    <location>
        <begin position="306"/>
        <end position="474"/>
    </location>
</feature>
<feature type="region of interest" description="Disordered" evidence="1">
    <location>
        <begin position="216"/>
        <end position="279"/>
    </location>
</feature>
<feature type="compositionally biased region" description="Basic and acidic residues" evidence="1">
    <location>
        <begin position="341"/>
        <end position="353"/>
    </location>
</feature>
<feature type="compositionally biased region" description="Polar residues" evidence="1">
    <location>
        <begin position="354"/>
        <end position="371"/>
    </location>
</feature>
<dbReference type="InterPro" id="IPR029205">
    <property type="entry name" value="Clathrin-bd"/>
</dbReference>
<feature type="compositionally biased region" description="Basic and acidic residues" evidence="1">
    <location>
        <begin position="155"/>
        <end position="178"/>
    </location>
</feature>
<dbReference type="RefSeq" id="XP_034065852.1">
    <property type="nucleotide sequence ID" value="XM_034209961.1"/>
</dbReference>
<sequence length="675" mass="74169">MRIQVLLGEPMEPDIIPLHSVSPPPLDGDGEVGSEEDDFGDFGAFSVGESPDSLSSFRQLSSTAIKPAALQSTVEQSQPTSTVHVGSGRGQECTAESSVHLTNGFSVRNHNSRTPITSAVGGPKEETGFADFTLFTEQAEHPWCCGFSPIDRKEQWDARGKEGRKSSNSLGEHRHDSGQDVVMDSEPRSHCACETKKENVCTKVKHCEKRDAALVQTSQDHDQPQEAALDFQSEEPISREECGDIQRERGHCLNSLHTTGLTEDGESDGEGRGNSISTVPQTFSVYESASEDLTSFCDDFSIECPSLDLEPNVSSLVSQDDETDWDPTDDDEEGEALGNDRPSEEDKGFHFRDQSVTQETSATSELSQTGTHAEENFADFRECTLEQGHIQSDDDDDDEEGLSLGNLPPSDSFADFCSAPTQEDGEDSWAEFKDQRAQEDGRTWTQFKEPVSSLQADGDTEEEPERGGRCGGSRRNSCQASLSCRVQQLLVAHFPEVEVPAVESEEEVLSLGALLQAQHLPESEEGEEEEEEKPALCPRSQWIWRGVWLPHQDLHDAVGLKFQWGGSYANRTLLRCLGVETRNIMFIGMKKQPVAVPAFASGLGMLEPTKDSVPAVSSPRHTAVITTQTTPLKPHGSPDHSTYSMQEALPPRQLSWSSSQDGTSPRRAPHFWGWK</sequence>
<evidence type="ECO:0000259" key="2">
    <source>
        <dbReference type="Pfam" id="PF15045"/>
    </source>
</evidence>
<dbReference type="GO" id="GO:0030121">
    <property type="term" value="C:AP-1 adaptor complex"/>
    <property type="evidence" value="ECO:0007669"/>
    <property type="project" value="TreeGrafter"/>
</dbReference>
<dbReference type="InterPro" id="IPR046359">
    <property type="entry name" value="Aftin-like"/>
</dbReference>
<dbReference type="AlphaFoldDB" id="A0A6P8TNU9"/>
<reference evidence="4 5" key="1">
    <citation type="submission" date="2025-04" db="UniProtKB">
        <authorList>
            <consortium name="RefSeq"/>
        </authorList>
    </citation>
    <scope>IDENTIFICATION</scope>
</reference>
<evidence type="ECO:0000313" key="3">
    <source>
        <dbReference type="Proteomes" id="UP000515161"/>
    </source>
</evidence>
<dbReference type="GO" id="GO:0032588">
    <property type="term" value="C:trans-Golgi network membrane"/>
    <property type="evidence" value="ECO:0007669"/>
    <property type="project" value="InterPro"/>
</dbReference>
<feature type="domain" description="Aftiphilin clathrin-binding box" evidence="2">
    <location>
        <begin position="547"/>
        <end position="611"/>
    </location>
</feature>
<feature type="compositionally biased region" description="Basic and acidic residues" evidence="1">
    <location>
        <begin position="430"/>
        <end position="442"/>
    </location>
</feature>
<feature type="compositionally biased region" description="Acidic residues" evidence="1">
    <location>
        <begin position="319"/>
        <end position="335"/>
    </location>
</feature>
<evidence type="ECO:0000256" key="1">
    <source>
        <dbReference type="SAM" id="MobiDB-lite"/>
    </source>
</evidence>
<dbReference type="PANTHER" id="PTHR16156:SF10">
    <property type="entry name" value="AFTIPHILIN-RELATED"/>
    <property type="match status" value="1"/>
</dbReference>
<dbReference type="Proteomes" id="UP000515161">
    <property type="component" value="Unplaced"/>
</dbReference>
<feature type="region of interest" description="Disordered" evidence="1">
    <location>
        <begin position="155"/>
        <end position="183"/>
    </location>
</feature>
<evidence type="ECO:0000313" key="5">
    <source>
        <dbReference type="RefSeq" id="XP_034065852.1"/>
    </source>
</evidence>
<dbReference type="KEGG" id="gacu:117542345"/>
<feature type="compositionally biased region" description="Basic and acidic residues" evidence="1">
    <location>
        <begin position="236"/>
        <end position="251"/>
    </location>
</feature>
<feature type="region of interest" description="Disordered" evidence="1">
    <location>
        <begin position="105"/>
        <end position="124"/>
    </location>
</feature>
<dbReference type="GO" id="GO:0030276">
    <property type="term" value="F:clathrin binding"/>
    <property type="evidence" value="ECO:0007669"/>
    <property type="project" value="InterPro"/>
</dbReference>
<name>A0A6P8TNU9_GYMAC</name>
<dbReference type="GeneID" id="117542345"/>